<dbReference type="PANTHER" id="PTHR17985:SF8">
    <property type="entry name" value="TRANSPORT AND GOLGI ORGANIZATION PROTEIN 2 HOMOLOG"/>
    <property type="match status" value="1"/>
</dbReference>
<dbReference type="GO" id="GO:0007030">
    <property type="term" value="P:Golgi organization"/>
    <property type="evidence" value="ECO:0007669"/>
    <property type="project" value="TreeGrafter"/>
</dbReference>
<gene>
    <name evidence="1" type="ORF">NP493_484g01020</name>
</gene>
<dbReference type="InterPro" id="IPR008551">
    <property type="entry name" value="TANGO2"/>
</dbReference>
<evidence type="ECO:0000313" key="1">
    <source>
        <dbReference type="EMBL" id="KAK2179505.1"/>
    </source>
</evidence>
<comment type="caution">
    <text evidence="1">The sequence shown here is derived from an EMBL/GenBank/DDBJ whole genome shotgun (WGS) entry which is preliminary data.</text>
</comment>
<dbReference type="PANTHER" id="PTHR17985">
    <property type="entry name" value="SER/THR-RICH PROTEIN T10 IN DGCR REGION"/>
    <property type="match status" value="1"/>
</dbReference>
<dbReference type="GO" id="GO:0005794">
    <property type="term" value="C:Golgi apparatus"/>
    <property type="evidence" value="ECO:0007669"/>
    <property type="project" value="TreeGrafter"/>
</dbReference>
<dbReference type="EMBL" id="JAODUO010000486">
    <property type="protein sequence ID" value="KAK2179505.1"/>
    <property type="molecule type" value="Genomic_DNA"/>
</dbReference>
<dbReference type="Proteomes" id="UP001209878">
    <property type="component" value="Unassembled WGS sequence"/>
</dbReference>
<keyword evidence="2" id="KW-1185">Reference proteome</keyword>
<dbReference type="Pfam" id="PF05742">
    <property type="entry name" value="TANGO2"/>
    <property type="match status" value="1"/>
</dbReference>
<organism evidence="1 2">
    <name type="scientific">Ridgeia piscesae</name>
    <name type="common">Tubeworm</name>
    <dbReference type="NCBI Taxonomy" id="27915"/>
    <lineage>
        <taxon>Eukaryota</taxon>
        <taxon>Metazoa</taxon>
        <taxon>Spiralia</taxon>
        <taxon>Lophotrochozoa</taxon>
        <taxon>Annelida</taxon>
        <taxon>Polychaeta</taxon>
        <taxon>Sedentaria</taxon>
        <taxon>Canalipalpata</taxon>
        <taxon>Sabellida</taxon>
        <taxon>Siboglinidae</taxon>
        <taxon>Ridgeia</taxon>
    </lineage>
</organism>
<dbReference type="GO" id="GO:0009306">
    <property type="term" value="P:protein secretion"/>
    <property type="evidence" value="ECO:0007669"/>
    <property type="project" value="TreeGrafter"/>
</dbReference>
<dbReference type="AlphaFoldDB" id="A0AAD9KZ11"/>
<name>A0AAD9KZ11_RIDPI</name>
<evidence type="ECO:0000313" key="2">
    <source>
        <dbReference type="Proteomes" id="UP001209878"/>
    </source>
</evidence>
<protein>
    <submittedName>
        <fullName evidence="1">Uncharacterized protein</fullName>
    </submittedName>
</protein>
<sequence length="280" mass="31865">MCILFIYVNNEPTDDGYQIIIATNRDEIYSRPTKPAAVWADNKHCISGLDMQPGREGGTWFGVSAKGRIACLLSILTPGRWKRSKKGRGFLVSDFLNGSGDVWQYVRDISLDRNDYNSFNLVLLEKRDGRWVVVYYSNRDDSSPQDLKQGVIALSNSVYNKPWQKVKHGRVVFSNIVNQYNSVSKKDELEARLLAFLCSTDRHMPDPQLEEQGRTLSDEVVAERSAIFVESPEINGGTMSSTIVLIDKHGHGEFIERAARSPYDLNRPKWDWSSHNFTLE</sequence>
<proteinExistence type="predicted"/>
<reference evidence="1" key="1">
    <citation type="journal article" date="2023" name="Mol. Biol. Evol.">
        <title>Third-Generation Sequencing Reveals the Adaptive Role of the Epigenome in Three Deep-Sea Polychaetes.</title>
        <authorList>
            <person name="Perez M."/>
            <person name="Aroh O."/>
            <person name="Sun Y."/>
            <person name="Lan Y."/>
            <person name="Juniper S.K."/>
            <person name="Young C.R."/>
            <person name="Angers B."/>
            <person name="Qian P.Y."/>
        </authorList>
    </citation>
    <scope>NUCLEOTIDE SEQUENCE</scope>
    <source>
        <strain evidence="1">R07B-5</strain>
    </source>
</reference>
<accession>A0AAD9KZ11</accession>